<organism evidence="2 3">
    <name type="scientific">Adineta ricciae</name>
    <name type="common">Rotifer</name>
    <dbReference type="NCBI Taxonomy" id="249248"/>
    <lineage>
        <taxon>Eukaryota</taxon>
        <taxon>Metazoa</taxon>
        <taxon>Spiralia</taxon>
        <taxon>Gnathifera</taxon>
        <taxon>Rotifera</taxon>
        <taxon>Eurotatoria</taxon>
        <taxon>Bdelloidea</taxon>
        <taxon>Adinetida</taxon>
        <taxon>Adinetidae</taxon>
        <taxon>Adineta</taxon>
    </lineage>
</organism>
<evidence type="ECO:0000313" key="2">
    <source>
        <dbReference type="EMBL" id="CAF1513715.1"/>
    </source>
</evidence>
<comment type="caution">
    <text evidence="2">The sequence shown here is derived from an EMBL/GenBank/DDBJ whole genome shotgun (WGS) entry which is preliminary data.</text>
</comment>
<name>A0A815U744_ADIRI</name>
<protein>
    <submittedName>
        <fullName evidence="2">Uncharacterized protein</fullName>
    </submittedName>
</protein>
<feature type="compositionally biased region" description="Basic residues" evidence="1">
    <location>
        <begin position="1"/>
        <end position="11"/>
    </location>
</feature>
<dbReference type="AlphaFoldDB" id="A0A815U744"/>
<accession>A0A815U744</accession>
<gene>
    <name evidence="2" type="ORF">XAT740_LOCUS40370</name>
</gene>
<feature type="region of interest" description="Disordered" evidence="1">
    <location>
        <begin position="46"/>
        <end position="76"/>
    </location>
</feature>
<sequence>MPRPKGSKNHASRIQLPSSPPIPSVQSSTIFNLHDEFNWMKTMMNNKGSRPKNNEFSLEGDNNLIPTSSPSDINGNHRVVVNPAVLRYLAQNRNTNYSCQTSKTNGFLEKNLPMNPQEDKDDSLFDNLLKDFSTETDSLARASNELTELDRFPHDDLCWDVSACSTDYLTSVRLAEWILTHQETAKFETNLIVTNLSC</sequence>
<evidence type="ECO:0000313" key="3">
    <source>
        <dbReference type="Proteomes" id="UP000663828"/>
    </source>
</evidence>
<evidence type="ECO:0000256" key="1">
    <source>
        <dbReference type="SAM" id="MobiDB-lite"/>
    </source>
</evidence>
<proteinExistence type="predicted"/>
<feature type="compositionally biased region" description="Polar residues" evidence="1">
    <location>
        <begin position="64"/>
        <end position="74"/>
    </location>
</feature>
<dbReference type="EMBL" id="CAJNOR010004584">
    <property type="protein sequence ID" value="CAF1513715.1"/>
    <property type="molecule type" value="Genomic_DNA"/>
</dbReference>
<keyword evidence="3" id="KW-1185">Reference proteome</keyword>
<dbReference type="Proteomes" id="UP000663828">
    <property type="component" value="Unassembled WGS sequence"/>
</dbReference>
<feature type="region of interest" description="Disordered" evidence="1">
    <location>
        <begin position="1"/>
        <end position="27"/>
    </location>
</feature>
<reference evidence="2" key="1">
    <citation type="submission" date="2021-02" db="EMBL/GenBank/DDBJ databases">
        <authorList>
            <person name="Nowell W R."/>
        </authorList>
    </citation>
    <scope>NUCLEOTIDE SEQUENCE</scope>
</reference>